<dbReference type="EMBL" id="JAUTXU010000164">
    <property type="protein sequence ID" value="KAK3702207.1"/>
    <property type="molecule type" value="Genomic_DNA"/>
</dbReference>
<reference evidence="1" key="1">
    <citation type="submission" date="2023-07" db="EMBL/GenBank/DDBJ databases">
        <title>Black Yeasts Isolated from many extreme environments.</title>
        <authorList>
            <person name="Coleine C."/>
            <person name="Stajich J.E."/>
            <person name="Selbmann L."/>
        </authorList>
    </citation>
    <scope>NUCLEOTIDE SEQUENCE</scope>
    <source>
        <strain evidence="1">CCFEE 5714</strain>
    </source>
</reference>
<gene>
    <name evidence="1" type="ORF">LTR37_015039</name>
</gene>
<dbReference type="Proteomes" id="UP001281147">
    <property type="component" value="Unassembled WGS sequence"/>
</dbReference>
<proteinExistence type="predicted"/>
<evidence type="ECO:0000313" key="2">
    <source>
        <dbReference type="Proteomes" id="UP001281147"/>
    </source>
</evidence>
<organism evidence="1 2">
    <name type="scientific">Vermiconidia calcicola</name>
    <dbReference type="NCBI Taxonomy" id="1690605"/>
    <lineage>
        <taxon>Eukaryota</taxon>
        <taxon>Fungi</taxon>
        <taxon>Dikarya</taxon>
        <taxon>Ascomycota</taxon>
        <taxon>Pezizomycotina</taxon>
        <taxon>Dothideomycetes</taxon>
        <taxon>Dothideomycetidae</taxon>
        <taxon>Mycosphaerellales</taxon>
        <taxon>Extremaceae</taxon>
        <taxon>Vermiconidia</taxon>
    </lineage>
</organism>
<name>A0ACC3MSM7_9PEZI</name>
<keyword evidence="2" id="KW-1185">Reference proteome</keyword>
<protein>
    <submittedName>
        <fullName evidence="1">Uncharacterized protein</fullName>
    </submittedName>
</protein>
<accession>A0ACC3MSM7</accession>
<comment type="caution">
    <text evidence="1">The sequence shown here is derived from an EMBL/GenBank/DDBJ whole genome shotgun (WGS) entry which is preliminary data.</text>
</comment>
<sequence>MVAIGDAVHPVKPHLGLGAISAIEDAAVLGDLGELFKDVPMSADLDGYVSQRLDLFDKLLTGRVAAYKYHSDVSFFRNAVEEQRHNLRTLFEAGRAPSWDKTMLTSFLADQTQLRPWYMGFDAVKEVDQVLREGAQTNGTASDRYAGPW</sequence>
<evidence type="ECO:0000313" key="1">
    <source>
        <dbReference type="EMBL" id="KAK3702207.1"/>
    </source>
</evidence>